<dbReference type="AlphaFoldDB" id="A0A3M3JSW8"/>
<evidence type="ECO:0000313" key="2">
    <source>
        <dbReference type="Proteomes" id="UP000271468"/>
    </source>
</evidence>
<reference evidence="1 2" key="1">
    <citation type="submission" date="2018-08" db="EMBL/GenBank/DDBJ databases">
        <title>Recombination of ecologically and evolutionarily significant loci maintains genetic cohesion in the Pseudomonas syringae species complex.</title>
        <authorList>
            <person name="Dillon M."/>
            <person name="Thakur S."/>
            <person name="Almeida R.N.D."/>
            <person name="Weir B.S."/>
            <person name="Guttman D.S."/>
        </authorList>
    </citation>
    <scope>NUCLEOTIDE SEQUENCE [LARGE SCALE GENOMIC DNA]</scope>
    <source>
        <strain evidence="1 2">ICMP 12341</strain>
    </source>
</reference>
<dbReference type="EMBL" id="RBOV01000075">
    <property type="protein sequence ID" value="RMN13946.1"/>
    <property type="molecule type" value="Genomic_DNA"/>
</dbReference>
<dbReference type="RefSeq" id="WP_122234916.1">
    <property type="nucleotide sequence ID" value="NZ_RBOV01000075.1"/>
</dbReference>
<organism evidence="1 2">
    <name type="scientific">Pseudomonas syringae pv. coriandricola</name>
    <dbReference type="NCBI Taxonomy" id="264453"/>
    <lineage>
        <taxon>Bacteria</taxon>
        <taxon>Pseudomonadati</taxon>
        <taxon>Pseudomonadota</taxon>
        <taxon>Gammaproteobacteria</taxon>
        <taxon>Pseudomonadales</taxon>
        <taxon>Pseudomonadaceae</taxon>
        <taxon>Pseudomonas</taxon>
    </lineage>
</organism>
<evidence type="ECO:0000313" key="1">
    <source>
        <dbReference type="EMBL" id="RMN13946.1"/>
    </source>
</evidence>
<gene>
    <name evidence="1" type="ORF">ALQ65_200208</name>
</gene>
<accession>A0A3M3JSW8</accession>
<dbReference type="Proteomes" id="UP000271468">
    <property type="component" value="Unassembled WGS sequence"/>
</dbReference>
<proteinExistence type="predicted"/>
<protein>
    <submittedName>
        <fullName evidence="1">Uncharacterized protein</fullName>
    </submittedName>
</protein>
<comment type="caution">
    <text evidence="1">The sequence shown here is derived from an EMBL/GenBank/DDBJ whole genome shotgun (WGS) entry which is preliminary data.</text>
</comment>
<sequence length="170" mass="19103">MFTTVKDSPTVIGDARRAIDRRAWTIQNGHDRATHLQAARTELAAYLADLDQRKLISGPVLNYLRTLVDVELEKVEEAESVDDADQESIHRKQQSGIGMERAVPLDIDESCVELVKRFQDLDRRVHDMIFGPPGYDPAVLDALETERANVVNSTMFRLGVALRGCGYLHD</sequence>
<name>A0A3M3JSW8_9PSED</name>